<dbReference type="CDD" id="cd00761">
    <property type="entry name" value="Glyco_tranf_GTA_type"/>
    <property type="match status" value="1"/>
</dbReference>
<dbReference type="RefSeq" id="WP_282717423.1">
    <property type="nucleotide sequence ID" value="NZ_JASCRY010000004.1"/>
</dbReference>
<dbReference type="Gene3D" id="3.90.550.10">
    <property type="entry name" value="Spore Coat Polysaccharide Biosynthesis Protein SpsA, Chain A"/>
    <property type="match status" value="1"/>
</dbReference>
<organism evidence="2 3">
    <name type="scientific">Flavobacterium yafengii</name>
    <dbReference type="NCBI Taxonomy" id="3041253"/>
    <lineage>
        <taxon>Bacteria</taxon>
        <taxon>Pseudomonadati</taxon>
        <taxon>Bacteroidota</taxon>
        <taxon>Flavobacteriia</taxon>
        <taxon>Flavobacteriales</taxon>
        <taxon>Flavobacteriaceae</taxon>
        <taxon>Flavobacterium</taxon>
    </lineage>
</organism>
<protein>
    <submittedName>
        <fullName evidence="2">Glycosyltransferase family A protein</fullName>
        <ecNumber evidence="2">2.4.-.-</ecNumber>
    </submittedName>
</protein>
<evidence type="ECO:0000313" key="2">
    <source>
        <dbReference type="EMBL" id="MDI5950696.1"/>
    </source>
</evidence>
<dbReference type="Pfam" id="PF00535">
    <property type="entry name" value="Glycos_transf_2"/>
    <property type="match status" value="1"/>
</dbReference>
<feature type="domain" description="Glycosyltransferase 2-like" evidence="1">
    <location>
        <begin position="7"/>
        <end position="148"/>
    </location>
</feature>
<dbReference type="InterPro" id="IPR050834">
    <property type="entry name" value="Glycosyltransf_2"/>
</dbReference>
<dbReference type="GO" id="GO:0016757">
    <property type="term" value="F:glycosyltransferase activity"/>
    <property type="evidence" value="ECO:0007669"/>
    <property type="project" value="UniProtKB-KW"/>
</dbReference>
<dbReference type="SUPFAM" id="SSF53448">
    <property type="entry name" value="Nucleotide-diphospho-sugar transferases"/>
    <property type="match status" value="1"/>
</dbReference>
<dbReference type="AlphaFoldDB" id="A0AAW6TM69"/>
<sequence>MNNPLVSIIVPCYNQAQYLGEALQSVLDQTYTNWECIVVNDGSPDETEIIAKQWAEKDFRFKYVFKENGGLSSARNAGIAIAKGEFILPLDADDKIGNVYTSLAMKAFQEDPNLQLVYCKAEKFGREIGSWILPDFSLYELARQNMIFCSTFFRKHEWERVGGYDINMIYGWEDWEFWISMLKNRGLVKCLDEVGFYYRVKKVSMIKMIEEKNQQKILEYVGIKHADFFIKQFGSFWFMDDQLNMLKRENEANLKSEKFVIDLFCETFFSFSFFGIYKKK</sequence>
<comment type="caution">
    <text evidence="2">The sequence shown here is derived from an EMBL/GenBank/DDBJ whole genome shotgun (WGS) entry which is preliminary data.</text>
</comment>
<gene>
    <name evidence="2" type="ORF">QLS97_13650</name>
</gene>
<proteinExistence type="predicted"/>
<dbReference type="PANTHER" id="PTHR43685">
    <property type="entry name" value="GLYCOSYLTRANSFERASE"/>
    <property type="match status" value="1"/>
</dbReference>
<keyword evidence="3" id="KW-1185">Reference proteome</keyword>
<evidence type="ECO:0000259" key="1">
    <source>
        <dbReference type="Pfam" id="PF00535"/>
    </source>
</evidence>
<keyword evidence="2" id="KW-0328">Glycosyltransferase</keyword>
<keyword evidence="2" id="KW-0808">Transferase</keyword>
<dbReference type="PANTHER" id="PTHR43685:SF2">
    <property type="entry name" value="GLYCOSYLTRANSFERASE 2-LIKE DOMAIN-CONTAINING PROTEIN"/>
    <property type="match status" value="1"/>
</dbReference>
<name>A0AAW6TM69_9FLAO</name>
<dbReference type="InterPro" id="IPR001173">
    <property type="entry name" value="Glyco_trans_2-like"/>
</dbReference>
<evidence type="ECO:0000313" key="3">
    <source>
        <dbReference type="Proteomes" id="UP001228643"/>
    </source>
</evidence>
<dbReference type="EC" id="2.4.-.-" evidence="2"/>
<dbReference type="EMBL" id="JASCRY010000004">
    <property type="protein sequence ID" value="MDI5950696.1"/>
    <property type="molecule type" value="Genomic_DNA"/>
</dbReference>
<dbReference type="InterPro" id="IPR029044">
    <property type="entry name" value="Nucleotide-diphossugar_trans"/>
</dbReference>
<dbReference type="GO" id="GO:0044010">
    <property type="term" value="P:single-species biofilm formation"/>
    <property type="evidence" value="ECO:0007669"/>
    <property type="project" value="TreeGrafter"/>
</dbReference>
<dbReference type="Proteomes" id="UP001228643">
    <property type="component" value="Unassembled WGS sequence"/>
</dbReference>
<reference evidence="2 3" key="1">
    <citation type="submission" date="2023-04" db="EMBL/GenBank/DDBJ databases">
        <title>Two novel species of Flavobacterium.</title>
        <authorList>
            <person name="Liu Q."/>
            <person name="Xin Y.-H."/>
        </authorList>
    </citation>
    <scope>NUCLEOTIDE SEQUENCE [LARGE SCALE GENOMIC DNA]</scope>
    <source>
        <strain evidence="2 3">LB2P87</strain>
    </source>
</reference>
<accession>A0AAW6TM69</accession>